<keyword evidence="15" id="KW-1185">Reference proteome</keyword>
<keyword evidence="5 13" id="KW-0444">Lipid biosynthesis</keyword>
<dbReference type="RefSeq" id="WP_042343187.1">
    <property type="nucleotide sequence ID" value="NZ_CDOH01000170.1"/>
</dbReference>
<dbReference type="GO" id="GO:0005524">
    <property type="term" value="F:ATP binding"/>
    <property type="evidence" value="ECO:0007669"/>
    <property type="project" value="UniProtKB-UniRule"/>
</dbReference>
<evidence type="ECO:0000256" key="10">
    <source>
        <dbReference type="ARBA" id="ARBA00022840"/>
    </source>
</evidence>
<keyword evidence="6 13" id="KW-0441">Lipid A biosynthesis</keyword>
<evidence type="ECO:0000256" key="9">
    <source>
        <dbReference type="ARBA" id="ARBA00022777"/>
    </source>
</evidence>
<evidence type="ECO:0000256" key="13">
    <source>
        <dbReference type="HAMAP-Rule" id="MF_00409"/>
    </source>
</evidence>
<evidence type="ECO:0000313" key="14">
    <source>
        <dbReference type="EMBL" id="CEN43591.1"/>
    </source>
</evidence>
<dbReference type="Pfam" id="PF02606">
    <property type="entry name" value="LpxK"/>
    <property type="match status" value="1"/>
</dbReference>
<comment type="catalytic activity">
    <reaction evidence="13">
        <text>a lipid A disaccharide + ATP = a lipid IVA + ADP + H(+)</text>
        <dbReference type="Rhea" id="RHEA:67840"/>
        <dbReference type="ChEBI" id="CHEBI:15378"/>
        <dbReference type="ChEBI" id="CHEBI:30616"/>
        <dbReference type="ChEBI" id="CHEBI:176343"/>
        <dbReference type="ChEBI" id="CHEBI:176425"/>
        <dbReference type="ChEBI" id="CHEBI:456216"/>
        <dbReference type="EC" id="2.7.1.130"/>
    </reaction>
</comment>
<evidence type="ECO:0000256" key="4">
    <source>
        <dbReference type="ARBA" id="ARBA00016436"/>
    </source>
</evidence>
<keyword evidence="8 13" id="KW-0547">Nucleotide-binding</keyword>
<dbReference type="GO" id="GO:0009244">
    <property type="term" value="P:lipopolysaccharide core region biosynthetic process"/>
    <property type="evidence" value="ECO:0007669"/>
    <property type="project" value="TreeGrafter"/>
</dbReference>
<dbReference type="NCBIfam" id="TIGR00682">
    <property type="entry name" value="lpxK"/>
    <property type="match status" value="1"/>
</dbReference>
<dbReference type="PANTHER" id="PTHR42724:SF1">
    <property type="entry name" value="TETRAACYLDISACCHARIDE 4'-KINASE, MITOCHONDRIAL-RELATED"/>
    <property type="match status" value="1"/>
</dbReference>
<dbReference type="HAMAP" id="MF_00409">
    <property type="entry name" value="LpxK"/>
    <property type="match status" value="1"/>
</dbReference>
<evidence type="ECO:0000256" key="1">
    <source>
        <dbReference type="ARBA" id="ARBA00002274"/>
    </source>
</evidence>
<accession>A0A0B7I4T3</accession>
<evidence type="ECO:0000256" key="11">
    <source>
        <dbReference type="ARBA" id="ARBA00023098"/>
    </source>
</evidence>
<dbReference type="InterPro" id="IPR003758">
    <property type="entry name" value="LpxK"/>
</dbReference>
<dbReference type="GO" id="GO:0005886">
    <property type="term" value="C:plasma membrane"/>
    <property type="evidence" value="ECO:0007669"/>
    <property type="project" value="TreeGrafter"/>
</dbReference>
<dbReference type="InterPro" id="IPR027417">
    <property type="entry name" value="P-loop_NTPase"/>
</dbReference>
<gene>
    <name evidence="13 14" type="primary">lpxK</name>
    <name evidence="14" type="ORF">CCAND38_120008</name>
</gene>
<comment type="function">
    <text evidence="1 13">Transfers the gamma-phosphate of ATP to the 4'-position of a tetraacyldisaccharide 1-phosphate intermediate (termed DS-1-P) to form tetraacyldisaccharide 1,4'-bis-phosphate (lipid IVA).</text>
</comment>
<dbReference type="EMBL" id="CDOI01000024">
    <property type="protein sequence ID" value="CEN43591.1"/>
    <property type="molecule type" value="Genomic_DNA"/>
</dbReference>
<evidence type="ECO:0000256" key="8">
    <source>
        <dbReference type="ARBA" id="ARBA00022741"/>
    </source>
</evidence>
<dbReference type="EC" id="2.7.1.130" evidence="3 13"/>
<evidence type="ECO:0000256" key="7">
    <source>
        <dbReference type="ARBA" id="ARBA00022679"/>
    </source>
</evidence>
<dbReference type="Proteomes" id="UP000045051">
    <property type="component" value="Unassembled WGS sequence"/>
</dbReference>
<name>A0A0B7I4T3_9FLAO</name>
<keyword evidence="11 13" id="KW-0443">Lipid metabolism</keyword>
<dbReference type="UniPathway" id="UPA00359">
    <property type="reaction ID" value="UER00482"/>
</dbReference>
<evidence type="ECO:0000256" key="6">
    <source>
        <dbReference type="ARBA" id="ARBA00022556"/>
    </source>
</evidence>
<evidence type="ECO:0000256" key="2">
    <source>
        <dbReference type="ARBA" id="ARBA00004870"/>
    </source>
</evidence>
<comment type="pathway">
    <text evidence="2 13">Glycolipid biosynthesis; lipid IV(A) biosynthesis; lipid IV(A) from (3R)-3-hydroxytetradecanoyl-[acyl-carrier-protein] and UDP-N-acetyl-alpha-D-glucosamine: step 6/6.</text>
</comment>
<evidence type="ECO:0000256" key="3">
    <source>
        <dbReference type="ARBA" id="ARBA00012071"/>
    </source>
</evidence>
<dbReference type="PANTHER" id="PTHR42724">
    <property type="entry name" value="TETRAACYLDISACCHARIDE 4'-KINASE"/>
    <property type="match status" value="1"/>
</dbReference>
<dbReference type="GO" id="GO:0009029">
    <property type="term" value="F:lipid-A 4'-kinase activity"/>
    <property type="evidence" value="ECO:0007669"/>
    <property type="project" value="UniProtKB-UniRule"/>
</dbReference>
<organism evidence="14 15">
    <name type="scientific">Capnocytophaga canis</name>
    <dbReference type="NCBI Taxonomy" id="1848903"/>
    <lineage>
        <taxon>Bacteria</taxon>
        <taxon>Pseudomonadati</taxon>
        <taxon>Bacteroidota</taxon>
        <taxon>Flavobacteriia</taxon>
        <taxon>Flavobacteriales</taxon>
        <taxon>Flavobacteriaceae</taxon>
        <taxon>Capnocytophaga</taxon>
    </lineage>
</organism>
<evidence type="ECO:0000256" key="5">
    <source>
        <dbReference type="ARBA" id="ARBA00022516"/>
    </source>
</evidence>
<protein>
    <recommendedName>
        <fullName evidence="4 13">Tetraacyldisaccharide 4'-kinase</fullName>
        <ecNumber evidence="3 13">2.7.1.130</ecNumber>
    </recommendedName>
    <alternativeName>
        <fullName evidence="12 13">Lipid A 4'-kinase</fullName>
    </alternativeName>
</protein>
<sequence>MIQLLRYMLFPFAVLYGIVVRVRHLAYDKRVLKSVQFEIPTICVGNVSVGGTGKTPMVEYLIRNLQENYKIGVVSRGYKRKTKGLVMADTTSTVYDLGDEPFQFWKKYPKISLVVNADRASGISHLLALPQPPEVILLDDAFQHRKVEAKINVVLTAYGNLFTDDWLLPTGNLRDVVSRVQQADVIVVTKCSPHISQQERKKIATQIRQKEHQSVVFATIAYGEKVISANQSVYLEEFIKLPFLLVTGIANPIPLLNFLNKCGATFEHLNFADHHHFSETEIEKLKQSPRVLTTEKDYVRLESRLSDIFYLPIETVFIDKTEEATFWKILDLQRKS</sequence>
<comment type="similarity">
    <text evidence="13">Belongs to the LpxK family.</text>
</comment>
<proteinExistence type="inferred from homology"/>
<dbReference type="AlphaFoldDB" id="A0A0B7I4T3"/>
<dbReference type="SUPFAM" id="SSF52540">
    <property type="entry name" value="P-loop containing nucleoside triphosphate hydrolases"/>
    <property type="match status" value="1"/>
</dbReference>
<keyword evidence="7 13" id="KW-0808">Transferase</keyword>
<dbReference type="GO" id="GO:0009245">
    <property type="term" value="P:lipid A biosynthetic process"/>
    <property type="evidence" value="ECO:0007669"/>
    <property type="project" value="UniProtKB-UniRule"/>
</dbReference>
<reference evidence="14 15" key="1">
    <citation type="submission" date="2015-01" db="EMBL/GenBank/DDBJ databases">
        <authorList>
            <person name="MANFREDI Pablo"/>
        </authorList>
    </citation>
    <scope>NUCLEOTIDE SEQUENCE [LARGE SCALE GENOMIC DNA]</scope>
    <source>
        <strain evidence="14 15">CcD38</strain>
    </source>
</reference>
<keyword evidence="9 13" id="KW-0418">Kinase</keyword>
<evidence type="ECO:0000256" key="12">
    <source>
        <dbReference type="ARBA" id="ARBA00029757"/>
    </source>
</evidence>
<evidence type="ECO:0000313" key="15">
    <source>
        <dbReference type="Proteomes" id="UP000045051"/>
    </source>
</evidence>
<feature type="binding site" evidence="13">
    <location>
        <begin position="48"/>
        <end position="55"/>
    </location>
    <ligand>
        <name>ATP</name>
        <dbReference type="ChEBI" id="CHEBI:30616"/>
    </ligand>
</feature>
<keyword evidence="10 13" id="KW-0067">ATP-binding</keyword>